<evidence type="ECO:0000313" key="5">
    <source>
        <dbReference type="Proteomes" id="UP000243680"/>
    </source>
</evidence>
<dbReference type="Gene3D" id="3.90.550.10">
    <property type="entry name" value="Spore Coat Polysaccharide Biosynthesis Protein SpsA, Chain A"/>
    <property type="match status" value="1"/>
</dbReference>
<proteinExistence type="inferred from homology"/>
<dbReference type="InterPro" id="IPR029044">
    <property type="entry name" value="Nucleotide-diphossugar_trans"/>
</dbReference>
<dbReference type="AlphaFoldDB" id="A0A1B4LCQ1"/>
<keyword evidence="2" id="KW-0328">Glycosyltransferase</keyword>
<dbReference type="PANTHER" id="PTHR43179">
    <property type="entry name" value="RHAMNOSYLTRANSFERASE WBBL"/>
    <property type="match status" value="1"/>
</dbReference>
<dbReference type="RefSeq" id="WP_051974451.1">
    <property type="nucleotide sequence ID" value="NZ_CP013420.1"/>
</dbReference>
<comment type="similarity">
    <text evidence="1">Belongs to the glycosyltransferase 2 family.</text>
</comment>
<name>A0A1B4LCQ1_9BURK</name>
<evidence type="ECO:0000256" key="2">
    <source>
        <dbReference type="ARBA" id="ARBA00022676"/>
    </source>
</evidence>
<evidence type="ECO:0000256" key="3">
    <source>
        <dbReference type="ARBA" id="ARBA00022679"/>
    </source>
</evidence>
<protein>
    <submittedName>
        <fullName evidence="4">Rhamnosyltransferase</fullName>
    </submittedName>
</protein>
<organism evidence="4 5">
    <name type="scientific">Burkholderia ubonensis</name>
    <dbReference type="NCBI Taxonomy" id="101571"/>
    <lineage>
        <taxon>Bacteria</taxon>
        <taxon>Pseudomonadati</taxon>
        <taxon>Pseudomonadota</taxon>
        <taxon>Betaproteobacteria</taxon>
        <taxon>Burkholderiales</taxon>
        <taxon>Burkholderiaceae</taxon>
        <taxon>Burkholderia</taxon>
        <taxon>Burkholderia cepacia complex</taxon>
    </lineage>
</organism>
<dbReference type="GO" id="GO:0016757">
    <property type="term" value="F:glycosyltransferase activity"/>
    <property type="evidence" value="ECO:0007669"/>
    <property type="project" value="UniProtKB-KW"/>
</dbReference>
<sequence length="302" mass="33785">MTECSVSSQKTGIVVVFYRPNADCIRNANRLVGFGDCIVVDNTEGNHNAGLLGLDPEIEYIANGRNLGIATALNQGVERLLERGCRWALLFDQDSQPTSELLTGLPKRIDVAVRRNPRVALAGPAYADARLGGVAPFIQFRHFSLKRIRPTSTEPVSVDFLITSGSCLNLSLWHEIGPMDDSLFIDFVDLEWCVRARARGCLILGIPDITLVHELGGEPVRVFGRLYPSHSALRHYYLFRNAVLLIKRDYVPLSWKSTELIKFPFRLAIYGAFMTPRMQHIRLSLLGLWHGLSGRSGRLDLQ</sequence>
<evidence type="ECO:0000313" key="4">
    <source>
        <dbReference type="EMBL" id="AOJ74957.1"/>
    </source>
</evidence>
<dbReference type="CDD" id="cd02526">
    <property type="entry name" value="GT2_RfbF_like"/>
    <property type="match status" value="1"/>
</dbReference>
<keyword evidence="3 4" id="KW-0808">Transferase</keyword>
<reference evidence="4 5" key="1">
    <citation type="submission" date="2015-12" db="EMBL/GenBank/DDBJ databases">
        <title>Diversity of Burkholderia near neighbor genomes.</title>
        <authorList>
            <person name="Sahl J."/>
            <person name="Wagner D."/>
            <person name="Keim P."/>
        </authorList>
    </citation>
    <scope>NUCLEOTIDE SEQUENCE [LARGE SCALE GENOMIC DNA]</scope>
    <source>
        <strain evidence="4 5">MSMB0783</strain>
    </source>
</reference>
<dbReference type="EMBL" id="CP013420">
    <property type="protein sequence ID" value="AOJ74957.1"/>
    <property type="molecule type" value="Genomic_DNA"/>
</dbReference>
<accession>A0A1B4LCQ1</accession>
<dbReference type="Proteomes" id="UP000243680">
    <property type="component" value="Chromosome 1"/>
</dbReference>
<dbReference type="SUPFAM" id="SSF53448">
    <property type="entry name" value="Nucleotide-diphospho-sugar transferases"/>
    <property type="match status" value="1"/>
</dbReference>
<evidence type="ECO:0000256" key="1">
    <source>
        <dbReference type="ARBA" id="ARBA00006739"/>
    </source>
</evidence>
<dbReference type="PANTHER" id="PTHR43179:SF12">
    <property type="entry name" value="GALACTOFURANOSYLTRANSFERASE GLFT2"/>
    <property type="match status" value="1"/>
</dbReference>
<gene>
    <name evidence="4" type="ORF">WJ35_07680</name>
</gene>